<dbReference type="HOGENOM" id="CLU_1776029_0_0_5"/>
<evidence type="ECO:0000313" key="2">
    <source>
        <dbReference type="Proteomes" id="UP000001353"/>
    </source>
</evidence>
<dbReference type="AlphaFoldDB" id="F7ZCV0"/>
<reference evidence="1 2" key="1">
    <citation type="journal article" date="2011" name="BMC Genomics">
        <title>Comparative genome analysis and genome-guided physiological analysis of Roseobacter litoralis.</title>
        <authorList>
            <person name="Kalhoefer D."/>
            <person name="Thole S."/>
            <person name="Voget S."/>
            <person name="Lehmann R."/>
            <person name="Liesegang H."/>
            <person name="Wollher A."/>
            <person name="Daniel R."/>
            <person name="Simon M."/>
            <person name="Brinkhoff T."/>
        </authorList>
    </citation>
    <scope>NUCLEOTIDE SEQUENCE [LARGE SCALE GENOMIC DNA]</scope>
    <source>
        <strain evidence="2">ATCC 49566 / DSM 6996 / JCM 21268 / NBRC 15278 / OCh 149</strain>
    </source>
</reference>
<dbReference type="Proteomes" id="UP000001353">
    <property type="component" value="Chromosome"/>
</dbReference>
<evidence type="ECO:0000313" key="1">
    <source>
        <dbReference type="EMBL" id="AEI94524.1"/>
    </source>
</evidence>
<dbReference type="STRING" id="391595.RLO149_c025560"/>
<dbReference type="EMBL" id="CP002623">
    <property type="protein sequence ID" value="AEI94524.1"/>
    <property type="molecule type" value="Genomic_DNA"/>
</dbReference>
<dbReference type="KEGG" id="rli:RLO149_c025560"/>
<accession>F7ZCV0</accession>
<name>F7ZCV0_ROSLO</name>
<proteinExistence type="predicted"/>
<gene>
    <name evidence="1" type="ordered locus">RLO149_c025560</name>
</gene>
<protein>
    <submittedName>
        <fullName evidence="1">Uncharacterized protein</fullName>
    </submittedName>
</protein>
<keyword evidence="2" id="KW-1185">Reference proteome</keyword>
<organism evidence="1 2">
    <name type="scientific">Roseobacter litoralis (strain ATCC 49566 / DSM 6996 / JCM 21268 / NBRC 15278 / OCh 149)</name>
    <dbReference type="NCBI Taxonomy" id="391595"/>
    <lineage>
        <taxon>Bacteria</taxon>
        <taxon>Pseudomonadati</taxon>
        <taxon>Pseudomonadota</taxon>
        <taxon>Alphaproteobacteria</taxon>
        <taxon>Rhodobacterales</taxon>
        <taxon>Roseobacteraceae</taxon>
        <taxon>Roseobacter</taxon>
    </lineage>
</organism>
<sequence length="146" mass="16461">MSGFQSFAPVYPFAAIIPHGQPCFHHYFRYRNAVNDRIGQWASVLVDTFRRQADKCCPPKPVFKVLRGSRAHLLFERATRSKRLGLIVTGETHVRPSVSTGDVNRISVNDPDNGTDRIFRTWHVGEGFVVLFLQACASSETDRNGI</sequence>